<dbReference type="SUPFAM" id="SSF48019">
    <property type="entry name" value="post-AAA+ oligomerization domain-like"/>
    <property type="match status" value="1"/>
</dbReference>
<keyword evidence="4" id="KW-0547">Nucleotide-binding</keyword>
<dbReference type="PANTHER" id="PTHR11669:SF5">
    <property type="entry name" value="REPLICATION FACTOR C SUBUNIT 2"/>
    <property type="match status" value="1"/>
</dbReference>
<organism evidence="8 9">
    <name type="scientific">Bathycoccus prasinos</name>
    <dbReference type="NCBI Taxonomy" id="41875"/>
    <lineage>
        <taxon>Eukaryota</taxon>
        <taxon>Viridiplantae</taxon>
        <taxon>Chlorophyta</taxon>
        <taxon>Mamiellophyceae</taxon>
        <taxon>Mamiellales</taxon>
        <taxon>Bathycoccaceae</taxon>
        <taxon>Bathycoccus</taxon>
    </lineage>
</organism>
<keyword evidence="9" id="KW-1185">Reference proteome</keyword>
<feature type="region of interest" description="Disordered" evidence="6">
    <location>
        <begin position="1"/>
        <end position="26"/>
    </location>
</feature>
<dbReference type="InterPro" id="IPR003593">
    <property type="entry name" value="AAA+_ATPase"/>
</dbReference>
<dbReference type="RefSeq" id="XP_007512300.1">
    <property type="nucleotide sequence ID" value="XM_007512238.1"/>
</dbReference>
<protein>
    <submittedName>
        <fullName evidence="8">Replication factor C subunit 2</fullName>
    </submittedName>
</protein>
<keyword evidence="5" id="KW-0067">ATP-binding</keyword>
<dbReference type="GeneID" id="19014717"/>
<comment type="similarity">
    <text evidence="1">Belongs to the activator 1 small subunits family.</text>
</comment>
<dbReference type="InterPro" id="IPR003959">
    <property type="entry name" value="ATPase_AAA_core"/>
</dbReference>
<keyword evidence="3" id="KW-0235">DNA replication</keyword>
<accession>K8F282</accession>
<dbReference type="Gene3D" id="1.20.272.10">
    <property type="match status" value="1"/>
</dbReference>
<evidence type="ECO:0000256" key="2">
    <source>
        <dbReference type="ARBA" id="ARBA00011480"/>
    </source>
</evidence>
<dbReference type="InterPro" id="IPR047854">
    <property type="entry name" value="RFC_lid"/>
</dbReference>
<reference evidence="8 9" key="1">
    <citation type="submission" date="2011-10" db="EMBL/GenBank/DDBJ databases">
        <authorList>
            <person name="Genoscope - CEA"/>
        </authorList>
    </citation>
    <scope>NUCLEOTIDE SEQUENCE [LARGE SCALE GENOMIC DNA]</scope>
    <source>
        <strain evidence="8 9">RCC 1105</strain>
    </source>
</reference>
<feature type="compositionally biased region" description="Basic and acidic residues" evidence="6">
    <location>
        <begin position="9"/>
        <end position="20"/>
    </location>
</feature>
<dbReference type="FunFam" id="3.40.50.300:FF:003154">
    <property type="entry name" value="Serine/threonine-protein phosphatase"/>
    <property type="match status" value="1"/>
</dbReference>
<dbReference type="SUPFAM" id="SSF52540">
    <property type="entry name" value="P-loop containing nucleoside triphosphate hydrolases"/>
    <property type="match status" value="1"/>
</dbReference>
<proteinExistence type="inferred from homology"/>
<dbReference type="Pfam" id="PF00004">
    <property type="entry name" value="AAA"/>
    <property type="match status" value="1"/>
</dbReference>
<dbReference type="InterPro" id="IPR008921">
    <property type="entry name" value="DNA_pol3_clamp-load_cplx_C"/>
</dbReference>
<evidence type="ECO:0000256" key="1">
    <source>
        <dbReference type="ARBA" id="ARBA00005378"/>
    </source>
</evidence>
<evidence type="ECO:0000256" key="5">
    <source>
        <dbReference type="ARBA" id="ARBA00022840"/>
    </source>
</evidence>
<dbReference type="GO" id="GO:0005663">
    <property type="term" value="C:DNA replication factor C complex"/>
    <property type="evidence" value="ECO:0007669"/>
    <property type="project" value="TreeGrafter"/>
</dbReference>
<dbReference type="GO" id="GO:0016887">
    <property type="term" value="F:ATP hydrolysis activity"/>
    <property type="evidence" value="ECO:0007669"/>
    <property type="project" value="InterPro"/>
</dbReference>
<dbReference type="Gene3D" id="1.10.8.60">
    <property type="match status" value="1"/>
</dbReference>
<dbReference type="PANTHER" id="PTHR11669">
    <property type="entry name" value="REPLICATION FACTOR C / DNA POLYMERASE III GAMMA-TAU SUBUNIT"/>
    <property type="match status" value="1"/>
</dbReference>
<sequence length="373" mass="41886">MNNPFFQRASEKQKETREQETANQPWIEKWRPTKLDDIVGHEETLNQMRGMIETGSMPNLLLSGPPGCGKTTSVHVLARTLLGDRYKDAVLELNASDERGIDVVRNKIKMFAQKKVTLPAGRCKIIILDEADAMTKGAQQAMRRTMEIYSATTRFALACNLSDKIIEPIQSRCAIVRFSRLSDKQVLERLVYVCEQEKVPHDARGLEAIVFCAEGDMRNALNSLQACHSGFQMVNQENVFRVCDTPHPEVIGAILQHCLNGELDDACDRLLKLRKSGYSPQDLIKTIFQVCKRFDDKEMSEYVKLEFLKIIGFFHVRISEGCASDVQLCGMVARLCGCSLEAKSGKSWSTPQKTLMEIRKEGGSIGVSGSEFQ</sequence>
<dbReference type="KEGG" id="bpg:Bathy07g02280"/>
<dbReference type="AlphaFoldDB" id="K8F282"/>
<comment type="subunit">
    <text evidence="2">Heterotetramer of subunits RFC2, RFC3, RFC4 and RFC5 that can form a complex with RFC1.</text>
</comment>
<dbReference type="InterPro" id="IPR027417">
    <property type="entry name" value="P-loop_NTPase"/>
</dbReference>
<dbReference type="STRING" id="41875.K8F282"/>
<dbReference type="GO" id="GO:0006261">
    <property type="term" value="P:DNA-templated DNA replication"/>
    <property type="evidence" value="ECO:0007669"/>
    <property type="project" value="TreeGrafter"/>
</dbReference>
<dbReference type="Proteomes" id="UP000198341">
    <property type="component" value="Chromosome 7"/>
</dbReference>
<dbReference type="GO" id="GO:0006281">
    <property type="term" value="P:DNA repair"/>
    <property type="evidence" value="ECO:0007669"/>
    <property type="project" value="TreeGrafter"/>
</dbReference>
<dbReference type="Gene3D" id="3.40.50.300">
    <property type="entry name" value="P-loop containing nucleotide triphosphate hydrolases"/>
    <property type="match status" value="1"/>
</dbReference>
<evidence type="ECO:0000313" key="9">
    <source>
        <dbReference type="Proteomes" id="UP000198341"/>
    </source>
</evidence>
<evidence type="ECO:0000259" key="7">
    <source>
        <dbReference type="SMART" id="SM00382"/>
    </source>
</evidence>
<dbReference type="SMART" id="SM00382">
    <property type="entry name" value="AAA"/>
    <property type="match status" value="1"/>
</dbReference>
<dbReference type="GO" id="GO:0003689">
    <property type="term" value="F:DNA clamp loader activity"/>
    <property type="evidence" value="ECO:0007669"/>
    <property type="project" value="TreeGrafter"/>
</dbReference>
<dbReference type="FunFam" id="1.10.8.60:FF:000012">
    <property type="entry name" value="Replication factor C subunit 4"/>
    <property type="match status" value="1"/>
</dbReference>
<dbReference type="GO" id="GO:0003677">
    <property type="term" value="F:DNA binding"/>
    <property type="evidence" value="ECO:0007669"/>
    <property type="project" value="InterPro"/>
</dbReference>
<dbReference type="eggNOG" id="KOG0991">
    <property type="taxonomic scope" value="Eukaryota"/>
</dbReference>
<feature type="domain" description="AAA+ ATPase" evidence="7">
    <location>
        <begin position="56"/>
        <end position="187"/>
    </location>
</feature>
<dbReference type="CDD" id="cd00009">
    <property type="entry name" value="AAA"/>
    <property type="match status" value="1"/>
</dbReference>
<dbReference type="OrthoDB" id="4199794at2759"/>
<dbReference type="InterPro" id="IPR013748">
    <property type="entry name" value="Rep_factorC_C"/>
</dbReference>
<name>K8F282_9CHLO</name>
<dbReference type="EMBL" id="FO082272">
    <property type="protein sequence ID" value="CCO66388.1"/>
    <property type="molecule type" value="Genomic_DNA"/>
</dbReference>
<evidence type="ECO:0000256" key="4">
    <source>
        <dbReference type="ARBA" id="ARBA00022741"/>
    </source>
</evidence>
<evidence type="ECO:0000313" key="8">
    <source>
        <dbReference type="EMBL" id="CCO66388.1"/>
    </source>
</evidence>
<dbReference type="GO" id="GO:0005524">
    <property type="term" value="F:ATP binding"/>
    <property type="evidence" value="ECO:0007669"/>
    <property type="project" value="UniProtKB-KW"/>
</dbReference>
<dbReference type="CDD" id="cd18140">
    <property type="entry name" value="HLD_clamp_RFC"/>
    <property type="match status" value="1"/>
</dbReference>
<evidence type="ECO:0000256" key="6">
    <source>
        <dbReference type="SAM" id="MobiDB-lite"/>
    </source>
</evidence>
<dbReference type="Pfam" id="PF08542">
    <property type="entry name" value="Rep_fac_C"/>
    <property type="match status" value="1"/>
</dbReference>
<dbReference type="NCBIfam" id="NF001679">
    <property type="entry name" value="PRK00440.1"/>
    <property type="match status" value="1"/>
</dbReference>
<evidence type="ECO:0000256" key="3">
    <source>
        <dbReference type="ARBA" id="ARBA00022705"/>
    </source>
</evidence>
<dbReference type="GO" id="GO:0005634">
    <property type="term" value="C:nucleus"/>
    <property type="evidence" value="ECO:0007669"/>
    <property type="project" value="TreeGrafter"/>
</dbReference>
<gene>
    <name evidence="8" type="ORF">Bathy07g02280</name>
</gene>
<dbReference type="InterPro" id="IPR050238">
    <property type="entry name" value="DNA_Rep/Repair_Clamp_Loader"/>
</dbReference>